<dbReference type="EMBL" id="AABF01000059">
    <property type="protein sequence ID" value="EAA24047.1"/>
    <property type="molecule type" value="Genomic_DNA"/>
</dbReference>
<organism evidence="1 2">
    <name type="scientific">Fusobacterium vincentii ATCC 49256</name>
    <dbReference type="NCBI Taxonomy" id="209882"/>
    <lineage>
        <taxon>Bacteria</taxon>
        <taxon>Fusobacteriati</taxon>
        <taxon>Fusobacteriota</taxon>
        <taxon>Fusobacteriia</taxon>
        <taxon>Fusobacteriales</taxon>
        <taxon>Fusobacteriaceae</taxon>
        <taxon>Fusobacterium</taxon>
    </lineage>
</organism>
<evidence type="ECO:0000313" key="1">
    <source>
        <dbReference type="EMBL" id="EAA24047.1"/>
    </source>
</evidence>
<reference evidence="1 2" key="1">
    <citation type="journal article" date="2003" name="Genome Res.">
        <title>Genome analysis of F. nucleatum sub spp vincentii and its comparison with the genome of F. nucleatum ATCC 25586.</title>
        <authorList>
            <person name="Kapatral V."/>
            <person name="Ivanova N."/>
            <person name="Anderson I."/>
            <person name="Reznik G."/>
            <person name="Bhattacharyya A."/>
            <person name="Gardner W.L."/>
            <person name="Mikhailova N."/>
            <person name="Lapidus A."/>
            <person name="Larsen N."/>
            <person name="D'Souza M."/>
            <person name="Walunas T."/>
            <person name="Haselkorn R."/>
            <person name="Overbeek R."/>
            <person name="Kyrpides N."/>
        </authorList>
    </citation>
    <scope>NUCLEOTIDE SEQUENCE [LARGE SCALE GENOMIC DNA]</scope>
    <source>
        <strain evidence="1 2">ATCC 49256</strain>
    </source>
</reference>
<evidence type="ECO:0000313" key="2">
    <source>
        <dbReference type="Proteomes" id="UP000006454"/>
    </source>
</evidence>
<dbReference type="Pfam" id="PF06176">
    <property type="entry name" value="WaaY"/>
    <property type="match status" value="1"/>
</dbReference>
<accession>Q7P5P1</accession>
<dbReference type="Proteomes" id="UP000006454">
    <property type="component" value="Unassembled WGS sequence"/>
</dbReference>
<sequence>MFKDYENKIFNIKKEAMLKEQNYKDFKIFYYDDKYLEIGKKILEKNFKTVKILKNSKRNYVSEIEIDGTNFIMKEPRNEYIIPQRKIMTIFKKGEVLSTLININKLIDEYGFKEYVRPFLAIVRRKNKMINYSLLLMEKIEGKKEEKNLDVLIELIKKIHKKGFYHGDFNPSNFLNSNGKIYILDTQGKKMTFGNYRAHYDMLTMEMDNYPNMKYPYSKNIFYYFALFIKKLKKLPMIEKIKTYKKKLREKGWKI</sequence>
<dbReference type="Gene3D" id="1.10.510.10">
    <property type="entry name" value="Transferase(Phosphotransferase) domain 1"/>
    <property type="match status" value="1"/>
</dbReference>
<gene>
    <name evidence="1" type="ORF">FNV0858</name>
</gene>
<dbReference type="SUPFAM" id="SSF56112">
    <property type="entry name" value="Protein kinase-like (PK-like)"/>
    <property type="match status" value="1"/>
</dbReference>
<name>Q7P5P1_FUSVC</name>
<comment type="caution">
    <text evidence="1">The sequence shown here is derived from an EMBL/GenBank/DDBJ whole genome shotgun (WGS) entry which is preliminary data.</text>
</comment>
<proteinExistence type="predicted"/>
<dbReference type="InterPro" id="IPR011009">
    <property type="entry name" value="Kinase-like_dom_sf"/>
</dbReference>
<dbReference type="AlphaFoldDB" id="Q7P5P1"/>
<protein>
    <submittedName>
        <fullName evidence="1">Lipopolysaccharide core biosynthesis protein rfaY</fullName>
    </submittedName>
</protein>
<dbReference type="InterPro" id="IPR009330">
    <property type="entry name" value="LipoPS_heptP_kinase"/>
</dbReference>